<feature type="transmembrane region" description="Helical" evidence="8">
    <location>
        <begin position="276"/>
        <end position="299"/>
    </location>
</feature>
<feature type="transmembrane region" description="Helical" evidence="8">
    <location>
        <begin position="245"/>
        <end position="269"/>
    </location>
</feature>
<comment type="subcellular location">
    <subcellularLocation>
        <location evidence="1">Cell membrane</location>
        <topology evidence="1">Multi-pass membrane protein</topology>
    </subcellularLocation>
</comment>
<feature type="transmembrane region" description="Helical" evidence="8">
    <location>
        <begin position="12"/>
        <end position="35"/>
    </location>
</feature>
<keyword evidence="10" id="KW-1185">Reference proteome</keyword>
<gene>
    <name evidence="9" type="ORF">CKO42_00090</name>
</gene>
<comment type="caution">
    <text evidence="9">The sequence shown here is derived from an EMBL/GenBank/DDBJ whole genome shotgun (WGS) entry which is preliminary data.</text>
</comment>
<feature type="transmembrane region" description="Helical" evidence="8">
    <location>
        <begin position="41"/>
        <end position="59"/>
    </location>
</feature>
<dbReference type="EMBL" id="NRRY01000001">
    <property type="protein sequence ID" value="MBK1616878.1"/>
    <property type="molecule type" value="Genomic_DNA"/>
</dbReference>
<reference evidence="9 10" key="1">
    <citation type="journal article" date="2020" name="Microorganisms">
        <title>Osmotic Adaptation and Compatible Solute Biosynthesis of Phototrophic Bacteria as Revealed from Genome Analyses.</title>
        <authorList>
            <person name="Imhoff J.F."/>
            <person name="Rahn T."/>
            <person name="Kunzel S."/>
            <person name="Keller A."/>
            <person name="Neulinger S.C."/>
        </authorList>
    </citation>
    <scope>NUCLEOTIDE SEQUENCE [LARGE SCALE GENOMIC DNA]</scope>
    <source>
        <strain evidence="9 10">DSM 25653</strain>
    </source>
</reference>
<evidence type="ECO:0000256" key="1">
    <source>
        <dbReference type="ARBA" id="ARBA00004651"/>
    </source>
</evidence>
<feature type="transmembrane region" description="Helical" evidence="8">
    <location>
        <begin position="311"/>
        <end position="344"/>
    </location>
</feature>
<feature type="transmembrane region" description="Helical" evidence="8">
    <location>
        <begin position="216"/>
        <end position="239"/>
    </location>
</feature>
<proteinExistence type="inferred from homology"/>
<dbReference type="GO" id="GO:0055085">
    <property type="term" value="P:transmembrane transport"/>
    <property type="evidence" value="ECO:0007669"/>
    <property type="project" value="TreeGrafter"/>
</dbReference>
<keyword evidence="4" id="KW-1003">Cell membrane</keyword>
<keyword evidence="7 8" id="KW-0472">Membrane</keyword>
<dbReference type="GO" id="GO:0005886">
    <property type="term" value="C:plasma membrane"/>
    <property type="evidence" value="ECO:0007669"/>
    <property type="project" value="UniProtKB-SubCell"/>
</dbReference>
<protein>
    <submittedName>
        <fullName evidence="9">AI-2E family transporter</fullName>
    </submittedName>
</protein>
<organism evidence="9 10">
    <name type="scientific">Lamprobacter modestohalophilus</name>
    <dbReference type="NCBI Taxonomy" id="1064514"/>
    <lineage>
        <taxon>Bacteria</taxon>
        <taxon>Pseudomonadati</taxon>
        <taxon>Pseudomonadota</taxon>
        <taxon>Gammaproteobacteria</taxon>
        <taxon>Chromatiales</taxon>
        <taxon>Chromatiaceae</taxon>
        <taxon>Lamprobacter</taxon>
    </lineage>
</organism>
<evidence type="ECO:0000256" key="4">
    <source>
        <dbReference type="ARBA" id="ARBA00022475"/>
    </source>
</evidence>
<evidence type="ECO:0000313" key="9">
    <source>
        <dbReference type="EMBL" id="MBK1616878.1"/>
    </source>
</evidence>
<evidence type="ECO:0000313" key="10">
    <source>
        <dbReference type="Proteomes" id="UP001138768"/>
    </source>
</evidence>
<dbReference type="Proteomes" id="UP001138768">
    <property type="component" value="Unassembled WGS sequence"/>
</dbReference>
<evidence type="ECO:0000256" key="5">
    <source>
        <dbReference type="ARBA" id="ARBA00022692"/>
    </source>
</evidence>
<dbReference type="PANTHER" id="PTHR21716">
    <property type="entry name" value="TRANSMEMBRANE PROTEIN"/>
    <property type="match status" value="1"/>
</dbReference>
<evidence type="ECO:0000256" key="7">
    <source>
        <dbReference type="ARBA" id="ARBA00023136"/>
    </source>
</evidence>
<comment type="similarity">
    <text evidence="2">Belongs to the autoinducer-2 exporter (AI-2E) (TC 2.A.86) family.</text>
</comment>
<name>A0A9X0W5U9_9GAMM</name>
<dbReference type="InterPro" id="IPR002549">
    <property type="entry name" value="AI-2E-like"/>
</dbReference>
<keyword evidence="6 8" id="KW-1133">Transmembrane helix</keyword>
<keyword evidence="5 8" id="KW-0812">Transmembrane</keyword>
<feature type="transmembrane region" description="Helical" evidence="8">
    <location>
        <begin position="155"/>
        <end position="176"/>
    </location>
</feature>
<evidence type="ECO:0000256" key="2">
    <source>
        <dbReference type="ARBA" id="ARBA00009773"/>
    </source>
</evidence>
<evidence type="ECO:0000256" key="6">
    <source>
        <dbReference type="ARBA" id="ARBA00022989"/>
    </source>
</evidence>
<dbReference type="PANTHER" id="PTHR21716:SF53">
    <property type="entry name" value="PERMEASE PERM-RELATED"/>
    <property type="match status" value="1"/>
</dbReference>
<evidence type="ECO:0000256" key="3">
    <source>
        <dbReference type="ARBA" id="ARBA00022448"/>
    </source>
</evidence>
<dbReference type="RefSeq" id="WP_200236262.1">
    <property type="nucleotide sequence ID" value="NZ_NRRY01000001.1"/>
</dbReference>
<evidence type="ECO:0000256" key="8">
    <source>
        <dbReference type="SAM" id="Phobius"/>
    </source>
</evidence>
<dbReference type="AlphaFoldDB" id="A0A9X0W5U9"/>
<sequence length="368" mass="41422">MRALNRWLSRYFSDPQILFLVSALFVLFAILLFFGRMLTPVLASIVIAYLLEGLVGLLERQRWPRWAAVSVVFALFMLFVVSMLLGVLPSVSRQIRDLVQQLPNMLAYGQQVLMQLPERYPDLITSAQIAELINSIRRDIAGLGQQLLSLSLSSVVGVITLLVYLILMPLLVFFFLKDKELIFAWFRRWLPRHRAIAGDVWKKVDRQISNYVRGKVWEILIVWVVSFVTFSLFGLNYALLLSVLVGLSVIIPYIGASIVTIPVVLIAWFQWGWGPAFIWLTVSYIIIQALDGNVLVPLLFSEVVDLHPVAIIVAILVFGGIWGFWGVFFAIPLATLVQAILSALPRHLDAERAKGETTDSALEQGPST</sequence>
<feature type="transmembrane region" description="Helical" evidence="8">
    <location>
        <begin position="66"/>
        <end position="88"/>
    </location>
</feature>
<accession>A0A9X0W5U9</accession>
<keyword evidence="3" id="KW-0813">Transport</keyword>
<dbReference type="Pfam" id="PF01594">
    <property type="entry name" value="AI-2E_transport"/>
    <property type="match status" value="1"/>
</dbReference>